<accession>A0A2Z7BM96</accession>
<keyword evidence="3" id="KW-1185">Reference proteome</keyword>
<dbReference type="EMBL" id="KV004577">
    <property type="protein sequence ID" value="KZV35464.1"/>
    <property type="molecule type" value="Genomic_DNA"/>
</dbReference>
<feature type="region of interest" description="Disordered" evidence="1">
    <location>
        <begin position="222"/>
        <end position="243"/>
    </location>
</feature>
<gene>
    <name evidence="2" type="ORF">F511_32787</name>
</gene>
<reference evidence="2 3" key="1">
    <citation type="journal article" date="2015" name="Proc. Natl. Acad. Sci. U.S.A.">
        <title>The resurrection genome of Boea hygrometrica: A blueprint for survival of dehydration.</title>
        <authorList>
            <person name="Xiao L."/>
            <person name="Yang G."/>
            <person name="Zhang L."/>
            <person name="Yang X."/>
            <person name="Zhao S."/>
            <person name="Ji Z."/>
            <person name="Zhou Q."/>
            <person name="Hu M."/>
            <person name="Wang Y."/>
            <person name="Chen M."/>
            <person name="Xu Y."/>
            <person name="Jin H."/>
            <person name="Xiao X."/>
            <person name="Hu G."/>
            <person name="Bao F."/>
            <person name="Hu Y."/>
            <person name="Wan P."/>
            <person name="Li L."/>
            <person name="Deng X."/>
            <person name="Kuang T."/>
            <person name="Xiang C."/>
            <person name="Zhu J.K."/>
            <person name="Oliver M.J."/>
            <person name="He Y."/>
        </authorList>
    </citation>
    <scope>NUCLEOTIDE SEQUENCE [LARGE SCALE GENOMIC DNA]</scope>
    <source>
        <strain evidence="3">cv. XS01</strain>
    </source>
</reference>
<dbReference type="Proteomes" id="UP000250235">
    <property type="component" value="Unassembled WGS sequence"/>
</dbReference>
<proteinExistence type="predicted"/>
<evidence type="ECO:0000256" key="1">
    <source>
        <dbReference type="SAM" id="MobiDB-lite"/>
    </source>
</evidence>
<organism evidence="2 3">
    <name type="scientific">Dorcoceras hygrometricum</name>
    <dbReference type="NCBI Taxonomy" id="472368"/>
    <lineage>
        <taxon>Eukaryota</taxon>
        <taxon>Viridiplantae</taxon>
        <taxon>Streptophyta</taxon>
        <taxon>Embryophyta</taxon>
        <taxon>Tracheophyta</taxon>
        <taxon>Spermatophyta</taxon>
        <taxon>Magnoliopsida</taxon>
        <taxon>eudicotyledons</taxon>
        <taxon>Gunneridae</taxon>
        <taxon>Pentapetalae</taxon>
        <taxon>asterids</taxon>
        <taxon>lamiids</taxon>
        <taxon>Lamiales</taxon>
        <taxon>Gesneriaceae</taxon>
        <taxon>Didymocarpoideae</taxon>
        <taxon>Trichosporeae</taxon>
        <taxon>Loxocarpinae</taxon>
        <taxon>Dorcoceras</taxon>
    </lineage>
</organism>
<evidence type="ECO:0000313" key="3">
    <source>
        <dbReference type="Proteomes" id="UP000250235"/>
    </source>
</evidence>
<evidence type="ECO:0000313" key="2">
    <source>
        <dbReference type="EMBL" id="KZV35464.1"/>
    </source>
</evidence>
<name>A0A2Z7BM96_9LAMI</name>
<sequence length="642" mass="70726">MASAFITYSYQINFESFLMIHDHEGMLNMFKALEASGLRRFLGCESVLYEKELGHFFDTTLIQGEDITGVISGKLVSISPTLFAKAFDLPTRKAKGFAAQIGVLLKGIPTITMGDGVPFPSAKILSMKTVHTYIVTNTTIDARAESEEPGMAKTPKAKKKTSSADEIPESQGLCCANRCLTEGYTYYYYGRWCPFPSAKILSMGTVHTYIVTNTTIDARAESEEPGMAKTAVEKKTPKAKKKTSSADEIPVDIFAVIAATKKRSATEADAPIITKKRCTGKSKPSVSQVKLDIVQVAPDVEPLQIIDPTHAVAAVPSPVLKRKSRKRILVLSRGSDDESVGTKEIGKDADAVAVASTDEADIIIAKVLEETLELEVSATEREGQGVDEAMFEEDFARWLDDFVARHSEPGFVDTRTDTQAEGSISSVAGKEVNISVDRKQVTEDTMPIDELLIQFSDDLLQPTITTAEVTMIRLGAFSSFGDKGKAILVEDEQITENPAWEIVALICRDVEVLVQVRDSVMQAVVDFFASFSLNTMPDMESLKDLKEKEKLMMAWAETNVGIGPDPHPGRQRKNKNLTGMRSIRIIKTDLRINIHRVFSKSPVWHLCLAPTGVSRTRRFSVDCGRFVNPVHDQTRGSFVRLH</sequence>
<protein>
    <submittedName>
        <fullName evidence="2">Uncharacterized protein</fullName>
    </submittedName>
</protein>
<dbReference type="AlphaFoldDB" id="A0A2Z7BM96"/>